<dbReference type="PRINTS" id="PR01415">
    <property type="entry name" value="ANKYRIN"/>
</dbReference>
<dbReference type="Gene3D" id="1.25.40.20">
    <property type="entry name" value="Ankyrin repeat-containing domain"/>
    <property type="match status" value="1"/>
</dbReference>
<name>A0ABR4QNE7_9CEST</name>
<dbReference type="PROSITE" id="PS50088">
    <property type="entry name" value="ANK_REPEAT"/>
    <property type="match status" value="3"/>
</dbReference>
<reference evidence="9 10" key="1">
    <citation type="journal article" date="2022" name="Front. Cell. Infect. Microbiol.">
        <title>The Genomes of Two Strains of Taenia crassiceps the Animal Model for the Study of Human Cysticercosis.</title>
        <authorList>
            <person name="Bobes R.J."/>
            <person name="Estrada K."/>
            <person name="Rios-Valencia D.G."/>
            <person name="Calderon-Gallegos A."/>
            <person name="de la Torre P."/>
            <person name="Carrero J.C."/>
            <person name="Sanchez-Flores A."/>
            <person name="Laclette J.P."/>
        </authorList>
    </citation>
    <scope>NUCLEOTIDE SEQUENCE [LARGE SCALE GENOMIC DNA]</scope>
    <source>
        <strain evidence="9">WFUcys</strain>
    </source>
</reference>
<dbReference type="PROSITE" id="PS50297">
    <property type="entry name" value="ANK_REP_REGION"/>
    <property type="match status" value="3"/>
</dbReference>
<feature type="repeat" description="ANK" evidence="5">
    <location>
        <begin position="310"/>
        <end position="342"/>
    </location>
</feature>
<feature type="region of interest" description="Disordered" evidence="7">
    <location>
        <begin position="139"/>
        <end position="163"/>
    </location>
</feature>
<dbReference type="InterPro" id="IPR013083">
    <property type="entry name" value="Znf_RING/FYVE/PHD"/>
</dbReference>
<dbReference type="Gene3D" id="3.40.50.10190">
    <property type="entry name" value="BRCT domain"/>
    <property type="match status" value="1"/>
</dbReference>
<organism evidence="9 10">
    <name type="scientific">Taenia crassiceps</name>
    <dbReference type="NCBI Taxonomy" id="6207"/>
    <lineage>
        <taxon>Eukaryota</taxon>
        <taxon>Metazoa</taxon>
        <taxon>Spiralia</taxon>
        <taxon>Lophotrochozoa</taxon>
        <taxon>Platyhelminthes</taxon>
        <taxon>Cestoda</taxon>
        <taxon>Eucestoda</taxon>
        <taxon>Cyclophyllidea</taxon>
        <taxon>Taeniidae</taxon>
        <taxon>Taenia</taxon>
    </lineage>
</organism>
<keyword evidence="2 6" id="KW-0863">Zinc-finger</keyword>
<comment type="caution">
    <text evidence="9">The sequence shown here is derived from an EMBL/GenBank/DDBJ whole genome shotgun (WGS) entry which is preliminary data.</text>
</comment>
<dbReference type="SMART" id="SM00248">
    <property type="entry name" value="ANK"/>
    <property type="match status" value="3"/>
</dbReference>
<dbReference type="SUPFAM" id="SSF57850">
    <property type="entry name" value="RING/U-box"/>
    <property type="match status" value="1"/>
</dbReference>
<dbReference type="PANTHER" id="PTHR24171">
    <property type="entry name" value="ANKYRIN REPEAT DOMAIN-CONTAINING PROTEIN 39-RELATED"/>
    <property type="match status" value="1"/>
</dbReference>
<proteinExistence type="predicted"/>
<dbReference type="PROSITE" id="PS50089">
    <property type="entry name" value="ZF_RING_2"/>
    <property type="match status" value="1"/>
</dbReference>
<evidence type="ECO:0000256" key="6">
    <source>
        <dbReference type="PROSITE-ProRule" id="PRU00175"/>
    </source>
</evidence>
<dbReference type="InterPro" id="IPR036420">
    <property type="entry name" value="BRCT_dom_sf"/>
</dbReference>
<dbReference type="Gene3D" id="3.30.40.10">
    <property type="entry name" value="Zinc/RING finger domain, C3HC4 (zinc finger)"/>
    <property type="match status" value="1"/>
</dbReference>
<evidence type="ECO:0000256" key="3">
    <source>
        <dbReference type="ARBA" id="ARBA00022833"/>
    </source>
</evidence>
<evidence type="ECO:0000256" key="1">
    <source>
        <dbReference type="ARBA" id="ARBA00022737"/>
    </source>
</evidence>
<dbReference type="SUPFAM" id="SSF52113">
    <property type="entry name" value="BRCT domain"/>
    <property type="match status" value="1"/>
</dbReference>
<dbReference type="Pfam" id="PF00023">
    <property type="entry name" value="Ank"/>
    <property type="match status" value="1"/>
</dbReference>
<dbReference type="InterPro" id="IPR001841">
    <property type="entry name" value="Znf_RING"/>
</dbReference>
<dbReference type="EMBL" id="JAKROA010000001">
    <property type="protein sequence ID" value="KAL5111229.1"/>
    <property type="molecule type" value="Genomic_DNA"/>
</dbReference>
<dbReference type="InterPro" id="IPR002110">
    <property type="entry name" value="Ankyrin_rpt"/>
</dbReference>
<feature type="repeat" description="ANK" evidence="5">
    <location>
        <begin position="378"/>
        <end position="410"/>
    </location>
</feature>
<sequence length="818" mass="87580">MPVNMTEFPKTKASVEQLLDLLRCDNCSRTLHEPFTTGVCSHTLCFACCSTSVAPAGSRPKKHTGISNICPLCYIPIRPCDIKPHPQLHNLVLVARRLAKLLGNKELTPLSSLNIKAKDEDSHDSLECLSSVDYHHFESPSPSLPKKASSRSLNSSNTSPTVTALSPVECITKPSIQPVVTLTRDMEDVENMAPVESMPPPSAPPAKKFSRGRHVTARKSSEKCAKKSAEVTPQSKAKSRAKAPLASPEQSGMTEALIASSPTKTSPLKRESSVNSSSGGSGVRRSASRRKANVSGAGDGGEVELKLNSKGESVLHRAAIKNNVSELRRLLTAGLSPNARDHAGWTPLHEAALRGHAEAAECLLTDGHATVDIPGGPDLETALHEAVFNHQAEIVRLLLRHNANPTFANGQGVTPLQMCAEHLSEANQNALTNTKTHRGRWFKRQNSIEALKDIQTIHDLLTAAAAKTSELGKSLTAAPNHAASALFIERRRLRPLLLGTGLNRNQKNMMARVANLIHARVAVAMSAEVTHLVTGAQITPMKGGKHQKKAKRKKGEKVAEAAEVGITCPRTLKFLCAVLQGCWVLSFEWIETCDAMKIRVEEEAFEVTGCSTAPNTYASRRARRAREAGSAGLFHGYRFCLLGSFAYPTPDRVDLCNLLTSGGATIFSRDVTSPSRLAYIAVDDPAIAEAWMVQQGASAQESESGGESLPAPTTTAIAGDDVTAVHPHQLIALYDPRTSGLLTSTSPADEAAAAVAAATIVGRPEELVGAALQMLRPRLRSSPPTSAFGFQPIILVPATWIMDCIAAYALLPLPTISK</sequence>
<evidence type="ECO:0000256" key="7">
    <source>
        <dbReference type="SAM" id="MobiDB-lite"/>
    </source>
</evidence>
<protein>
    <submittedName>
        <fullName evidence="9">BRCA1-associated RING domain protein 1</fullName>
    </submittedName>
</protein>
<evidence type="ECO:0000259" key="8">
    <source>
        <dbReference type="PROSITE" id="PS50089"/>
    </source>
</evidence>
<evidence type="ECO:0000256" key="5">
    <source>
        <dbReference type="PROSITE-ProRule" id="PRU00023"/>
    </source>
</evidence>
<dbReference type="PANTHER" id="PTHR24171:SF8">
    <property type="entry name" value="BRCA1-ASSOCIATED RING DOMAIN PROTEIN 1"/>
    <property type="match status" value="1"/>
</dbReference>
<feature type="domain" description="RING-type" evidence="8">
    <location>
        <begin position="24"/>
        <end position="73"/>
    </location>
</feature>
<dbReference type="Proteomes" id="UP001651158">
    <property type="component" value="Unassembled WGS sequence"/>
</dbReference>
<feature type="compositionally biased region" description="Basic and acidic residues" evidence="7">
    <location>
        <begin position="219"/>
        <end position="229"/>
    </location>
</feature>
<evidence type="ECO:0000313" key="9">
    <source>
        <dbReference type="EMBL" id="KAL5111229.1"/>
    </source>
</evidence>
<dbReference type="InterPro" id="IPR036770">
    <property type="entry name" value="Ankyrin_rpt-contain_sf"/>
</dbReference>
<feature type="compositionally biased region" description="Low complexity" evidence="7">
    <location>
        <begin position="139"/>
        <end position="159"/>
    </location>
</feature>
<accession>A0ABR4QNE7</accession>
<evidence type="ECO:0000256" key="4">
    <source>
        <dbReference type="ARBA" id="ARBA00023043"/>
    </source>
</evidence>
<keyword evidence="10" id="KW-1185">Reference proteome</keyword>
<evidence type="ECO:0000256" key="2">
    <source>
        <dbReference type="ARBA" id="ARBA00022771"/>
    </source>
</evidence>
<gene>
    <name evidence="9" type="ORF">TcWFU_000710</name>
</gene>
<keyword evidence="3" id="KW-0862">Zinc</keyword>
<dbReference type="SUPFAM" id="SSF48403">
    <property type="entry name" value="Ankyrin repeat"/>
    <property type="match status" value="1"/>
</dbReference>
<feature type="compositionally biased region" description="Basic residues" evidence="7">
    <location>
        <begin position="208"/>
        <end position="217"/>
    </location>
</feature>
<keyword evidence="4 5" id="KW-0040">ANK repeat</keyword>
<keyword evidence="2 6" id="KW-0479">Metal-binding</keyword>
<evidence type="ECO:0000313" key="10">
    <source>
        <dbReference type="Proteomes" id="UP001651158"/>
    </source>
</evidence>
<feature type="region of interest" description="Disordered" evidence="7">
    <location>
        <begin position="193"/>
        <end position="304"/>
    </location>
</feature>
<feature type="repeat" description="ANK" evidence="5">
    <location>
        <begin position="343"/>
        <end position="367"/>
    </location>
</feature>
<keyword evidence="1" id="KW-0677">Repeat</keyword>
<dbReference type="Pfam" id="PF13637">
    <property type="entry name" value="Ank_4"/>
    <property type="match status" value="1"/>
</dbReference>